<proteinExistence type="predicted"/>
<comment type="caution">
    <text evidence="2">The sequence shown here is derived from an EMBL/GenBank/DDBJ whole genome shotgun (WGS) entry which is preliminary data.</text>
</comment>
<sequence>MEAYMQRHTARRRYNRDILIASAVYGASLILGSFWFRDHPGNAGVLAYTAALVPGLSIVAIFGVIGRYLVEEGDEYLRMLRIRQALIASAVALGLSTVWGFLENYGLAPHLAVFWVAVIWFAGFAVGALVNRVIERR</sequence>
<evidence type="ECO:0000256" key="1">
    <source>
        <dbReference type="SAM" id="Phobius"/>
    </source>
</evidence>
<keyword evidence="3" id="KW-1185">Reference proteome</keyword>
<keyword evidence="1" id="KW-0812">Transmembrane</keyword>
<keyword evidence="1" id="KW-1133">Transmembrane helix</keyword>
<dbReference type="EMBL" id="NWVC01000004">
    <property type="protein sequence ID" value="PCG14312.1"/>
    <property type="molecule type" value="Genomic_DNA"/>
</dbReference>
<protein>
    <submittedName>
        <fullName evidence="2">Uncharacterized protein</fullName>
    </submittedName>
</protein>
<feature type="transmembrane region" description="Helical" evidence="1">
    <location>
        <begin position="82"/>
        <end position="102"/>
    </location>
</feature>
<dbReference type="Proteomes" id="UP000218323">
    <property type="component" value="Unassembled WGS sequence"/>
</dbReference>
<evidence type="ECO:0000313" key="3">
    <source>
        <dbReference type="Proteomes" id="UP000218323"/>
    </source>
</evidence>
<reference evidence="2 3" key="1">
    <citation type="submission" date="2017-09" db="EMBL/GenBank/DDBJ databases">
        <title>Sphingomonas adhaesiva DSM 7418, whole genome shotgun sequence.</title>
        <authorList>
            <person name="Feng G."/>
            <person name="Zhu H."/>
        </authorList>
    </citation>
    <scope>NUCLEOTIDE SEQUENCE [LARGE SCALE GENOMIC DNA]</scope>
    <source>
        <strain evidence="2 3">DSM 7418</strain>
    </source>
</reference>
<evidence type="ECO:0000313" key="2">
    <source>
        <dbReference type="EMBL" id="PCG14312.1"/>
    </source>
</evidence>
<accession>A0A2A4I948</accession>
<feature type="transmembrane region" description="Helical" evidence="1">
    <location>
        <begin position="18"/>
        <end position="36"/>
    </location>
</feature>
<feature type="transmembrane region" description="Helical" evidence="1">
    <location>
        <begin position="48"/>
        <end position="70"/>
    </location>
</feature>
<feature type="transmembrane region" description="Helical" evidence="1">
    <location>
        <begin position="114"/>
        <end position="134"/>
    </location>
</feature>
<dbReference type="AlphaFoldDB" id="A0A2A4I948"/>
<name>A0A2A4I948_9SPHN</name>
<gene>
    <name evidence="2" type="ORF">COA07_11070</name>
</gene>
<keyword evidence="1" id="KW-0472">Membrane</keyword>
<organism evidence="2 3">
    <name type="scientific">Sphingomonas adhaesiva</name>
    <dbReference type="NCBI Taxonomy" id="28212"/>
    <lineage>
        <taxon>Bacteria</taxon>
        <taxon>Pseudomonadati</taxon>
        <taxon>Pseudomonadota</taxon>
        <taxon>Alphaproteobacteria</taxon>
        <taxon>Sphingomonadales</taxon>
        <taxon>Sphingomonadaceae</taxon>
        <taxon>Sphingomonas</taxon>
    </lineage>
</organism>